<evidence type="ECO:0008006" key="9">
    <source>
        <dbReference type="Google" id="ProtNLM"/>
    </source>
</evidence>
<keyword evidence="3" id="KW-0812">Transmembrane</keyword>
<dbReference type="OrthoDB" id="347124at2759"/>
<dbReference type="GO" id="GO:0005789">
    <property type="term" value="C:endoplasmic reticulum membrane"/>
    <property type="evidence" value="ECO:0007669"/>
    <property type="project" value="UniProtKB-SubCell"/>
</dbReference>
<dbReference type="PANTHER" id="PTHR10868">
    <property type="entry name" value="SIGMA 1-TYPE OPIOID RECEPTOR-RELATED"/>
    <property type="match status" value="1"/>
</dbReference>
<organism evidence="7 8">
    <name type="scientific">Dorcoceras hygrometricum</name>
    <dbReference type="NCBI Taxonomy" id="472368"/>
    <lineage>
        <taxon>Eukaryota</taxon>
        <taxon>Viridiplantae</taxon>
        <taxon>Streptophyta</taxon>
        <taxon>Embryophyta</taxon>
        <taxon>Tracheophyta</taxon>
        <taxon>Spermatophyta</taxon>
        <taxon>Magnoliopsida</taxon>
        <taxon>eudicotyledons</taxon>
        <taxon>Gunneridae</taxon>
        <taxon>Pentapetalae</taxon>
        <taxon>asterids</taxon>
        <taxon>lamiids</taxon>
        <taxon>Lamiales</taxon>
        <taxon>Gesneriaceae</taxon>
        <taxon>Didymocarpoideae</taxon>
        <taxon>Trichosporeae</taxon>
        <taxon>Loxocarpinae</taxon>
        <taxon>Dorcoceras</taxon>
    </lineage>
</organism>
<comment type="similarity">
    <text evidence="2">Belongs to the ERG2 family.</text>
</comment>
<protein>
    <recommendedName>
        <fullName evidence="9">C-8 sterol isomerase</fullName>
    </recommendedName>
</protein>
<dbReference type="Proteomes" id="UP000250235">
    <property type="component" value="Unassembled WGS sequence"/>
</dbReference>
<dbReference type="Pfam" id="PF04622">
    <property type="entry name" value="ERG2_Sigma1R"/>
    <property type="match status" value="1"/>
</dbReference>
<evidence type="ECO:0000256" key="5">
    <source>
        <dbReference type="ARBA" id="ARBA00022989"/>
    </source>
</evidence>
<reference evidence="7 8" key="1">
    <citation type="journal article" date="2015" name="Proc. Natl. Acad. Sci. U.S.A.">
        <title>The resurrection genome of Boea hygrometrica: A blueprint for survival of dehydration.</title>
        <authorList>
            <person name="Xiao L."/>
            <person name="Yang G."/>
            <person name="Zhang L."/>
            <person name="Yang X."/>
            <person name="Zhao S."/>
            <person name="Ji Z."/>
            <person name="Zhou Q."/>
            <person name="Hu M."/>
            <person name="Wang Y."/>
            <person name="Chen M."/>
            <person name="Xu Y."/>
            <person name="Jin H."/>
            <person name="Xiao X."/>
            <person name="Hu G."/>
            <person name="Bao F."/>
            <person name="Hu Y."/>
            <person name="Wan P."/>
            <person name="Li L."/>
            <person name="Deng X."/>
            <person name="Kuang T."/>
            <person name="Xiang C."/>
            <person name="Zhu J.K."/>
            <person name="Oliver M.J."/>
            <person name="He Y."/>
        </authorList>
    </citation>
    <scope>NUCLEOTIDE SEQUENCE [LARGE SCALE GENOMIC DNA]</scope>
    <source>
        <strain evidence="8">cv. XS01</strain>
    </source>
</reference>
<evidence type="ECO:0000256" key="4">
    <source>
        <dbReference type="ARBA" id="ARBA00022824"/>
    </source>
</evidence>
<evidence type="ECO:0000256" key="6">
    <source>
        <dbReference type="ARBA" id="ARBA00023136"/>
    </source>
</evidence>
<keyword evidence="6" id="KW-0472">Membrane</keyword>
<dbReference type="PANTHER" id="PTHR10868:SF1">
    <property type="entry name" value="SIGMA NON-OPIOID INTRACELLULAR RECEPTOR 1"/>
    <property type="match status" value="1"/>
</dbReference>
<name>A0A2Z7A645_9LAMI</name>
<evidence type="ECO:0000313" key="7">
    <source>
        <dbReference type="EMBL" id="KZV17078.1"/>
    </source>
</evidence>
<evidence type="ECO:0000256" key="2">
    <source>
        <dbReference type="ARBA" id="ARBA00007141"/>
    </source>
</evidence>
<accession>A0A2Z7A645</accession>
<gene>
    <name evidence="7" type="ORF">F511_24096</name>
</gene>
<dbReference type="InterPro" id="IPR006716">
    <property type="entry name" value="ERG2_sigma1_rcpt-like"/>
</dbReference>
<dbReference type="AlphaFoldDB" id="A0A2Z7A645"/>
<keyword evidence="4" id="KW-0256">Endoplasmic reticulum</keyword>
<comment type="subcellular location">
    <subcellularLocation>
        <location evidence="1">Endoplasmic reticulum membrane</location>
    </subcellularLocation>
</comment>
<evidence type="ECO:0000313" key="8">
    <source>
        <dbReference type="Proteomes" id="UP000250235"/>
    </source>
</evidence>
<proteinExistence type="inferred from homology"/>
<keyword evidence="8" id="KW-1185">Reference proteome</keyword>
<evidence type="ECO:0000256" key="3">
    <source>
        <dbReference type="ARBA" id="ARBA00022692"/>
    </source>
</evidence>
<dbReference type="EMBL" id="KV018463">
    <property type="protein sequence ID" value="KZV17078.1"/>
    <property type="molecule type" value="Genomic_DNA"/>
</dbReference>
<sequence>MVSRKSPKPLEETSKTMILTPNSSVKSSTTVNSNASEIRGSVYFPGCRKDANCNCEICIASFNATLDLMPQSKHRSSLTKFPSSRPIVSRSPVAFNPSSIDLSTPRPRAQIKKIVVSPPLNSTSRIDFQERVKKGKRELGCEHLVARCCLVLILFLSMDYGVSWMASGVLETRLSPDIVKNLGEKSWDFEEFNTRFLFLENELQGLVGKKVSSCSSNNSLWRISEDGLLLHSRCVLYESMSEEISIWGWPLQTAGLLSSQFSPQLFSIISGRVTQWSNGEAKYTIHDGNCSWVQEKWSASVVQFDPNTWVLEYKRSFILNNPTPLSALMEFLKLRMTREFEKMRQEFWVLLAFGNQNSYFSGRGIQTPT</sequence>
<keyword evidence="5" id="KW-1133">Transmembrane helix</keyword>
<evidence type="ECO:0000256" key="1">
    <source>
        <dbReference type="ARBA" id="ARBA00004586"/>
    </source>
</evidence>